<dbReference type="InterPro" id="IPR023696">
    <property type="entry name" value="Ureohydrolase_dom_sf"/>
</dbReference>
<organism evidence="1 2">
    <name type="scientific">Xenoophorus captivus</name>
    <dbReference type="NCBI Taxonomy" id="1517983"/>
    <lineage>
        <taxon>Eukaryota</taxon>
        <taxon>Metazoa</taxon>
        <taxon>Chordata</taxon>
        <taxon>Craniata</taxon>
        <taxon>Vertebrata</taxon>
        <taxon>Euteleostomi</taxon>
        <taxon>Actinopterygii</taxon>
        <taxon>Neopterygii</taxon>
        <taxon>Teleostei</taxon>
        <taxon>Neoteleostei</taxon>
        <taxon>Acanthomorphata</taxon>
        <taxon>Ovalentaria</taxon>
        <taxon>Atherinomorphae</taxon>
        <taxon>Cyprinodontiformes</taxon>
        <taxon>Goodeidae</taxon>
        <taxon>Xenoophorus</taxon>
    </lineage>
</organism>
<dbReference type="EMBL" id="JAHRIN010076996">
    <property type="protein sequence ID" value="MEQ2218469.1"/>
    <property type="molecule type" value="Genomic_DNA"/>
</dbReference>
<gene>
    <name evidence="1" type="ORF">XENOCAPTIV_003644</name>
</gene>
<dbReference type="PANTHER" id="PTHR43782:SF4">
    <property type="entry name" value="ARGINASE-2, MITOCHONDRIAL"/>
    <property type="match status" value="1"/>
</dbReference>
<evidence type="ECO:0000313" key="1">
    <source>
        <dbReference type="EMBL" id="MEQ2218469.1"/>
    </source>
</evidence>
<reference evidence="1 2" key="1">
    <citation type="submission" date="2021-06" db="EMBL/GenBank/DDBJ databases">
        <authorList>
            <person name="Palmer J.M."/>
        </authorList>
    </citation>
    <scope>NUCLEOTIDE SEQUENCE [LARGE SCALE GENOMIC DNA]</scope>
    <source>
        <strain evidence="1 2">XC_2019</strain>
        <tissue evidence="1">Muscle</tissue>
    </source>
</reference>
<sequence length="98" mass="11167">MNSCFLVCKTYNLMVISYCIVSDYTVHDFGDLSFHHLEQDEPYMDVKFPRSVGAASKKLSSAVSRAVGAGHTLVMLGGDHRYLSQKLYEMEHLMFHME</sequence>
<dbReference type="PANTHER" id="PTHR43782">
    <property type="entry name" value="ARGINASE"/>
    <property type="match status" value="1"/>
</dbReference>
<dbReference type="Proteomes" id="UP001434883">
    <property type="component" value="Unassembled WGS sequence"/>
</dbReference>
<name>A0ABV0SD50_9TELE</name>
<dbReference type="InterPro" id="IPR006035">
    <property type="entry name" value="Ureohydrolase"/>
</dbReference>
<proteinExistence type="predicted"/>
<comment type="caution">
    <text evidence="1">The sequence shown here is derived from an EMBL/GenBank/DDBJ whole genome shotgun (WGS) entry which is preliminary data.</text>
</comment>
<dbReference type="Pfam" id="PF00491">
    <property type="entry name" value="Arginase"/>
    <property type="match status" value="1"/>
</dbReference>
<dbReference type="Gene3D" id="3.40.800.10">
    <property type="entry name" value="Ureohydrolase domain"/>
    <property type="match status" value="1"/>
</dbReference>
<evidence type="ECO:0000313" key="2">
    <source>
        <dbReference type="Proteomes" id="UP001434883"/>
    </source>
</evidence>
<accession>A0ABV0SD50</accession>
<protein>
    <submittedName>
        <fullName evidence="1">Uncharacterized protein</fullName>
    </submittedName>
</protein>
<dbReference type="SUPFAM" id="SSF52768">
    <property type="entry name" value="Arginase/deacetylase"/>
    <property type="match status" value="1"/>
</dbReference>
<keyword evidence="2" id="KW-1185">Reference proteome</keyword>